<gene>
    <name evidence="1" type="ORF">AAHA92_15686</name>
</gene>
<evidence type="ECO:0000313" key="1">
    <source>
        <dbReference type="EMBL" id="KAL1555218.1"/>
    </source>
</evidence>
<reference evidence="1 2" key="1">
    <citation type="submission" date="2024-06" db="EMBL/GenBank/DDBJ databases">
        <title>A chromosome level genome sequence of Diviner's sage (Salvia divinorum).</title>
        <authorList>
            <person name="Ford S.A."/>
            <person name="Ro D.-K."/>
            <person name="Ness R.W."/>
            <person name="Phillips M.A."/>
        </authorList>
    </citation>
    <scope>NUCLEOTIDE SEQUENCE [LARGE SCALE GENOMIC DNA]</scope>
    <source>
        <strain evidence="1">SAF-2024a</strain>
        <tissue evidence="1">Leaf</tissue>
    </source>
</reference>
<dbReference type="Proteomes" id="UP001567538">
    <property type="component" value="Unassembled WGS sequence"/>
</dbReference>
<name>A0ABD1HIU6_SALDI</name>
<dbReference type="EMBL" id="JBEAFC010000006">
    <property type="protein sequence ID" value="KAL1555218.1"/>
    <property type="molecule type" value="Genomic_DNA"/>
</dbReference>
<proteinExistence type="predicted"/>
<accession>A0ABD1HIU6</accession>
<sequence length="86" mass="9786">MLNNHRALYRDLQAQSLSLMSTHCLTPLPALLSDGDFDYALDQVKEVATLAGQIRLCTLLALLQQQKHHASKKLWDHHHHSTLCLF</sequence>
<evidence type="ECO:0000313" key="2">
    <source>
        <dbReference type="Proteomes" id="UP001567538"/>
    </source>
</evidence>
<organism evidence="1 2">
    <name type="scientific">Salvia divinorum</name>
    <name type="common">Maria pastora</name>
    <name type="synonym">Diviner's sage</name>
    <dbReference type="NCBI Taxonomy" id="28513"/>
    <lineage>
        <taxon>Eukaryota</taxon>
        <taxon>Viridiplantae</taxon>
        <taxon>Streptophyta</taxon>
        <taxon>Embryophyta</taxon>
        <taxon>Tracheophyta</taxon>
        <taxon>Spermatophyta</taxon>
        <taxon>Magnoliopsida</taxon>
        <taxon>eudicotyledons</taxon>
        <taxon>Gunneridae</taxon>
        <taxon>Pentapetalae</taxon>
        <taxon>asterids</taxon>
        <taxon>lamiids</taxon>
        <taxon>Lamiales</taxon>
        <taxon>Lamiaceae</taxon>
        <taxon>Nepetoideae</taxon>
        <taxon>Mentheae</taxon>
        <taxon>Salviinae</taxon>
        <taxon>Salvia</taxon>
        <taxon>Salvia subgen. Calosphace</taxon>
    </lineage>
</organism>
<protein>
    <submittedName>
        <fullName evidence="1">Uncharacterized protein</fullName>
    </submittedName>
</protein>
<dbReference type="AlphaFoldDB" id="A0ABD1HIU6"/>
<comment type="caution">
    <text evidence="1">The sequence shown here is derived from an EMBL/GenBank/DDBJ whole genome shotgun (WGS) entry which is preliminary data.</text>
</comment>
<keyword evidence="2" id="KW-1185">Reference proteome</keyword>